<proteinExistence type="predicted"/>
<keyword evidence="2" id="KW-1185">Reference proteome</keyword>
<dbReference type="RefSeq" id="WP_253523902.1">
    <property type="nucleotide sequence ID" value="NZ_JAMZEL010000001.1"/>
</dbReference>
<comment type="caution">
    <text evidence="1">The sequence shown here is derived from an EMBL/GenBank/DDBJ whole genome shotgun (WGS) entry which is preliminary data.</text>
</comment>
<protein>
    <submittedName>
        <fullName evidence="1">DUF4276 family protein</fullName>
    </submittedName>
</protein>
<gene>
    <name evidence="1" type="ORF">NCI00_00590</name>
</gene>
<evidence type="ECO:0000313" key="2">
    <source>
        <dbReference type="Proteomes" id="UP001204772"/>
    </source>
</evidence>
<name>A0ABT1FGK6_9BACT</name>
<evidence type="ECO:0000313" key="1">
    <source>
        <dbReference type="EMBL" id="MCP1380894.1"/>
    </source>
</evidence>
<dbReference type="Proteomes" id="UP001204772">
    <property type="component" value="Unassembled WGS sequence"/>
</dbReference>
<dbReference type="EMBL" id="JAMZEL010000001">
    <property type="protein sequence ID" value="MCP1380894.1"/>
    <property type="molecule type" value="Genomic_DNA"/>
</dbReference>
<sequence length="188" mass="21175">MVKVGFIVEGETEKLIIDSDGFQKLLVELNLECVSEAIDAGGNGNLLPHNIIPFRETLKDLGAEYIIILTDKDDAVCITQTRQRITEQENQIIIVAVHQIESWFLADTETLSLCTKSNCYFEQPEREIVPFETLGALMIEKTKRGIGNRKTRFALNYLRNGFSLQRAAQHPNCPSAAYFLNKLSVLNT</sequence>
<reference evidence="1 2" key="1">
    <citation type="submission" date="2022-06" db="EMBL/GenBank/DDBJ databases">
        <title>Runella sp. S5 genome sequencing.</title>
        <authorList>
            <person name="Park S."/>
        </authorList>
    </citation>
    <scope>NUCLEOTIDE SEQUENCE [LARGE SCALE GENOMIC DNA]</scope>
    <source>
        <strain evidence="1 2">S5</strain>
    </source>
</reference>
<accession>A0ABT1FGK6</accession>
<organism evidence="1 2">
    <name type="scientific">Runella salmonicolor</name>
    <dbReference type="NCBI Taxonomy" id="2950278"/>
    <lineage>
        <taxon>Bacteria</taxon>
        <taxon>Pseudomonadati</taxon>
        <taxon>Bacteroidota</taxon>
        <taxon>Cytophagia</taxon>
        <taxon>Cytophagales</taxon>
        <taxon>Spirosomataceae</taxon>
        <taxon>Runella</taxon>
    </lineage>
</organism>